<evidence type="ECO:0000313" key="6">
    <source>
        <dbReference type="Proteomes" id="UP000198883"/>
    </source>
</evidence>
<keyword evidence="1" id="KW-1133">Transmembrane helix</keyword>
<dbReference type="Proteomes" id="UP001224812">
    <property type="component" value="Unassembled WGS sequence"/>
</dbReference>
<reference evidence="3" key="4">
    <citation type="journal article" date="2023" name="Front. Microbiol.">
        <title>Phylogeography and host specificity of Pasteurellaceae pathogenic to sea-farmed fish in the north-east Atlantic.</title>
        <authorList>
            <person name="Gulla S."/>
            <person name="Colquhoun D.J."/>
            <person name="Olsen A.B."/>
            <person name="Spilsberg B."/>
            <person name="Lagesen K."/>
            <person name="Aakesson C.P."/>
            <person name="Strom S."/>
            <person name="Manji F."/>
            <person name="Birkbeck T.H."/>
            <person name="Nilsen H.K."/>
        </authorList>
    </citation>
    <scope>NUCLEOTIDE SEQUENCE</scope>
    <source>
        <strain evidence="4">98B1</strain>
        <strain evidence="3">TW16_20</strain>
    </source>
</reference>
<dbReference type="GeneID" id="83545591"/>
<evidence type="ECO:0000256" key="1">
    <source>
        <dbReference type="SAM" id="Phobius"/>
    </source>
</evidence>
<sequence>MNNKPKINGLIIASFIINPIIAVLGTSDPALGSFGYTLMIGLLSIWGLGIIGLIVFLSTGKKAGVIMMMISFVLFVPIGLIGIFGAKKVLEDINKKEAGIE</sequence>
<keyword evidence="1" id="KW-0812">Transmembrane</keyword>
<evidence type="ECO:0000313" key="7">
    <source>
        <dbReference type="Proteomes" id="UP001224812"/>
    </source>
</evidence>
<keyword evidence="1" id="KW-0472">Membrane</keyword>
<reference evidence="6" key="1">
    <citation type="submission" date="2016-10" db="EMBL/GenBank/DDBJ databases">
        <authorList>
            <person name="Varghese N."/>
            <person name="Submissions S."/>
        </authorList>
    </citation>
    <scope>NUCLEOTIDE SEQUENCE [LARGE SCALE GENOMIC DNA]</scope>
    <source>
        <strain evidence="6">DSM 24204</strain>
    </source>
</reference>
<accession>A0A1H7UDX7</accession>
<evidence type="ECO:0000313" key="2">
    <source>
        <dbReference type="EMBL" id="MDP8086271.1"/>
    </source>
</evidence>
<evidence type="ECO:0000313" key="3">
    <source>
        <dbReference type="EMBL" id="MDP8172830.1"/>
    </source>
</evidence>
<dbReference type="RefSeq" id="WP_090919750.1">
    <property type="nucleotide sequence ID" value="NZ_CP016180.1"/>
</dbReference>
<protein>
    <submittedName>
        <fullName evidence="5">Uncharacterized protein</fullName>
    </submittedName>
</protein>
<organism evidence="5 6">
    <name type="scientific">Phocoenobacter skyensis</name>
    <dbReference type="NCBI Taxonomy" id="97481"/>
    <lineage>
        <taxon>Bacteria</taxon>
        <taxon>Pseudomonadati</taxon>
        <taxon>Pseudomonadota</taxon>
        <taxon>Gammaproteobacteria</taxon>
        <taxon>Pasteurellales</taxon>
        <taxon>Pasteurellaceae</taxon>
        <taxon>Phocoenobacter</taxon>
    </lineage>
</organism>
<dbReference type="AlphaFoldDB" id="A0A1H7UDX7"/>
<name>A0A1H7UDX7_9PAST</name>
<dbReference type="EMBL" id="FOBN01000002">
    <property type="protein sequence ID" value="SEL95029.1"/>
    <property type="molecule type" value="Genomic_DNA"/>
</dbReference>
<gene>
    <name evidence="2" type="ORF">QJT92_10110</name>
    <name evidence="3" type="ORF">QJU93_05620</name>
    <name evidence="4" type="ORF">QJU97_01115</name>
    <name evidence="5" type="ORF">SAMN05444853_10225</name>
</gene>
<dbReference type="Proteomes" id="UP001231736">
    <property type="component" value="Unassembled WGS sequence"/>
</dbReference>
<proteinExistence type="predicted"/>
<dbReference type="EMBL" id="JASAYQ010000007">
    <property type="protein sequence ID" value="MDP8172830.1"/>
    <property type="molecule type" value="Genomic_DNA"/>
</dbReference>
<keyword evidence="7" id="KW-1185">Reference proteome</keyword>
<feature type="transmembrane region" description="Helical" evidence="1">
    <location>
        <begin position="7"/>
        <end position="27"/>
    </location>
</feature>
<dbReference type="EMBL" id="JASAYT010000002">
    <property type="protein sequence ID" value="MDP8174063.1"/>
    <property type="molecule type" value="Genomic_DNA"/>
</dbReference>
<dbReference type="OrthoDB" id="5689788at2"/>
<reference evidence="2 7" key="3">
    <citation type="journal article" date="2023" name="Front. Microbiol.">
        <title>Phylogeography and host specificity of Pasteurellaceae pathogenic to sea-farmed fish in the north-east Atlantic.</title>
        <authorList>
            <person name="Gulla S."/>
            <person name="Colquhoun D.J."/>
            <person name="Olsen A.B."/>
            <person name="Spilsberg B."/>
            <person name="Lagesen K."/>
            <person name="Aakesson C.P."/>
            <person name="Strom S."/>
            <person name="Manji F."/>
            <person name="Birkbeck T.H."/>
            <person name="Nilsen H.K."/>
        </authorList>
    </citation>
    <scope>NUCLEOTIDE SEQUENCE [LARGE SCALE GENOMIC DNA]</scope>
    <source>
        <strain evidence="2 7">VIO11850</strain>
    </source>
</reference>
<dbReference type="Proteomes" id="UP001236239">
    <property type="component" value="Unassembled WGS sequence"/>
</dbReference>
<dbReference type="STRING" id="97481.SAMN05444853_10225"/>
<evidence type="ECO:0000313" key="5">
    <source>
        <dbReference type="EMBL" id="SEL95029.1"/>
    </source>
</evidence>
<dbReference type="EMBL" id="JASAVS010000027">
    <property type="protein sequence ID" value="MDP8086271.1"/>
    <property type="molecule type" value="Genomic_DNA"/>
</dbReference>
<evidence type="ECO:0000313" key="4">
    <source>
        <dbReference type="EMBL" id="MDP8174063.1"/>
    </source>
</evidence>
<reference evidence="5" key="2">
    <citation type="submission" date="2016-10" db="EMBL/GenBank/DDBJ databases">
        <authorList>
            <person name="de Groot N.N."/>
        </authorList>
    </citation>
    <scope>NUCLEOTIDE SEQUENCE [LARGE SCALE GENOMIC DNA]</scope>
    <source>
        <strain evidence="5">DSM 24204</strain>
    </source>
</reference>
<dbReference type="Proteomes" id="UP000198883">
    <property type="component" value="Unassembled WGS sequence"/>
</dbReference>
<feature type="transmembrane region" description="Helical" evidence="1">
    <location>
        <begin position="33"/>
        <end position="57"/>
    </location>
</feature>
<feature type="transmembrane region" description="Helical" evidence="1">
    <location>
        <begin position="64"/>
        <end position="86"/>
    </location>
</feature>